<dbReference type="EMBL" id="CAJVPY010021226">
    <property type="protein sequence ID" value="CAG8778818.1"/>
    <property type="molecule type" value="Genomic_DNA"/>
</dbReference>
<accession>A0A9N9P0Q6</accession>
<protein>
    <submittedName>
        <fullName evidence="1">27390_t:CDS:1</fullName>
    </submittedName>
</protein>
<gene>
    <name evidence="1" type="ORF">DERYTH_LOCUS19415</name>
</gene>
<proteinExistence type="predicted"/>
<name>A0A9N9P0Q6_9GLOM</name>
<evidence type="ECO:0000313" key="1">
    <source>
        <dbReference type="EMBL" id="CAG8778818.1"/>
    </source>
</evidence>
<evidence type="ECO:0000313" key="2">
    <source>
        <dbReference type="Proteomes" id="UP000789405"/>
    </source>
</evidence>
<feature type="non-terminal residue" evidence="1">
    <location>
        <position position="1"/>
    </location>
</feature>
<dbReference type="OrthoDB" id="2133190at2759"/>
<keyword evidence="2" id="KW-1185">Reference proteome</keyword>
<dbReference type="Proteomes" id="UP000789405">
    <property type="component" value="Unassembled WGS sequence"/>
</dbReference>
<dbReference type="AlphaFoldDB" id="A0A9N9P0Q6"/>
<organism evidence="1 2">
    <name type="scientific">Dentiscutata erythropus</name>
    <dbReference type="NCBI Taxonomy" id="1348616"/>
    <lineage>
        <taxon>Eukaryota</taxon>
        <taxon>Fungi</taxon>
        <taxon>Fungi incertae sedis</taxon>
        <taxon>Mucoromycota</taxon>
        <taxon>Glomeromycotina</taxon>
        <taxon>Glomeromycetes</taxon>
        <taxon>Diversisporales</taxon>
        <taxon>Gigasporaceae</taxon>
        <taxon>Dentiscutata</taxon>
    </lineage>
</organism>
<reference evidence="1" key="1">
    <citation type="submission" date="2021-06" db="EMBL/GenBank/DDBJ databases">
        <authorList>
            <person name="Kallberg Y."/>
            <person name="Tangrot J."/>
            <person name="Rosling A."/>
        </authorList>
    </citation>
    <scope>NUCLEOTIDE SEQUENCE</scope>
    <source>
        <strain evidence="1">MA453B</strain>
    </source>
</reference>
<comment type="caution">
    <text evidence="1">The sequence shown here is derived from an EMBL/GenBank/DDBJ whole genome shotgun (WGS) entry which is preliminary data.</text>
</comment>
<sequence>ITTPTSLMHWYALIGCVVQAFYESKNDFDARLVKKLKEELKTDDSLNKQIIIMGLMSRSLLICGKIEASIHCADKAINCASLRKNKQTETIEKDLVIRGIVKDVQDLAEFCVGWIVLETRIIVLGIVGNLLLKNKVRTLPNALDEHLRSSIDILARYLRRSTKSDAFDKIPKLRERFIRKLDALGRIVSGIDEDDNSGCDSGDYDKQNNNEYKAIRALHVLRGM</sequence>